<proteinExistence type="predicted"/>
<keyword evidence="11" id="KW-1185">Reference proteome</keyword>
<keyword evidence="3" id="KW-0964">Secreted</keyword>
<dbReference type="InterPro" id="IPR003995">
    <property type="entry name" value="RTX_toxin_determinant-A"/>
</dbReference>
<keyword evidence="6" id="KW-0843">Virulence</keyword>
<dbReference type="PRINTS" id="PR01488">
    <property type="entry name" value="RTXTOXINA"/>
</dbReference>
<evidence type="ECO:0000256" key="4">
    <source>
        <dbReference type="ARBA" id="ARBA00022656"/>
    </source>
</evidence>
<dbReference type="InterPro" id="IPR050557">
    <property type="entry name" value="RTX_toxin/Mannuronan_C5-epim"/>
</dbReference>
<keyword evidence="4" id="KW-0800">Toxin</keyword>
<evidence type="ECO:0000256" key="5">
    <source>
        <dbReference type="ARBA" id="ARBA00022737"/>
    </source>
</evidence>
<evidence type="ECO:0000256" key="2">
    <source>
        <dbReference type="ARBA" id="ARBA00004613"/>
    </source>
</evidence>
<dbReference type="RefSeq" id="WP_283445124.1">
    <property type="nucleotide sequence ID" value="NZ_FXUL01000029.1"/>
</dbReference>
<keyword evidence="7" id="KW-0472">Membrane</keyword>
<evidence type="ECO:0000256" key="3">
    <source>
        <dbReference type="ARBA" id="ARBA00022525"/>
    </source>
</evidence>
<dbReference type="PROSITE" id="PS00330">
    <property type="entry name" value="HEMOLYSIN_CALCIUM"/>
    <property type="match status" value="3"/>
</dbReference>
<dbReference type="EMBL" id="FXUL01000029">
    <property type="protein sequence ID" value="SMP78545.1"/>
    <property type="molecule type" value="Genomic_DNA"/>
</dbReference>
<dbReference type="Pfam" id="PF01464">
    <property type="entry name" value="SLT"/>
    <property type="match status" value="1"/>
</dbReference>
<dbReference type="Proteomes" id="UP001158049">
    <property type="component" value="Unassembled WGS sequence"/>
</dbReference>
<evidence type="ECO:0000259" key="9">
    <source>
        <dbReference type="Pfam" id="PF01464"/>
    </source>
</evidence>
<gene>
    <name evidence="10" type="ORF">SAMN06295970_12918</name>
</gene>
<dbReference type="SUPFAM" id="SSF53955">
    <property type="entry name" value="Lysozyme-like"/>
    <property type="match status" value="1"/>
</dbReference>
<feature type="region of interest" description="Disordered" evidence="8">
    <location>
        <begin position="576"/>
        <end position="597"/>
    </location>
</feature>
<comment type="caution">
    <text evidence="10">The sequence shown here is derived from an EMBL/GenBank/DDBJ whole genome shotgun (WGS) entry which is preliminary data.</text>
</comment>
<dbReference type="InterPro" id="IPR001343">
    <property type="entry name" value="Hemolysn_Ca-bd"/>
</dbReference>
<accession>A0ABY1QR46</accession>
<sequence>MPSHYNDPLSKDAVHVGGFSRKAGDATNEIKALVITKIISYGTQYGLSTGDIANLIAFAKIESGFNPDAAAKGNHTSASGIFQITDSTAKDATKRLNGKPRVNSIDSGEYDRFDIDSNIKFGIQIYLDKKIRAKSDNAYEIYKAWNSNPEEYEKYKNQLEVDSKNFEINLKQNKKIVDLISQTGYDDDSTTADAEYSYSENNDTVKVLYQYKSLDQVSVLTYEDYDFESSVLLSTQKISLHKDFVVKKTDNNADGTWDNFNFGIDNNYDGSLDRFINTGNTQNSMFNADRQLQSLFRGGQLGSGFWQDYTDWSTTQLVTNNLHSFIPDYVIPDLSPIGAFYESKSAAFDSAASISAKTLRILDSAGRAINASQLAALDADGDDKLSGVELFGLRAWRDLNEDGIANLDGTVNGELTYLSLALAGAGTDRIRANDYAFYTEGNANYGPVLQKLFSGALKSQFEPSAPMAAASNYTLLRNTDNRFTIDADSWIDWSADMIKISSDQRSMVGTDGADTFDIAYYAAYNGQYFDLSRVQDFHAGGGDDFVGGSERSDSIWGGSGNDRLLGYAGDDRIYGEEGSDTLEGNAGNDTMDGGFGNDLLYGNDGDDTLVGGEGNDELQGNAGNDVVYGGNGADKLFGHVGNDTLIGGEGNDILMGFTPTNDAKQTLAPGETDDDVLFSGNGDDDMWGGVGNDSLDGGAGADLVMGNDGDDVLFGGDGDDELNGATGSDVLMGDAGADKLFGGIGDDQLWGGDGDDILIGFTPSNDSRQTLSAWESDNDQLFGGAGNDFVLGGLGSDQLWGSNGDDELQGNEGNDALYGETGEDRLFGGIGNDILYGGDGNDLLVGFNGSNEMKQSLVAGETDDDFLYGGAGNDTLLGGLGNDYLDGGAGADDMEGGMGDDTYIVNSVNDVILEQRGEGVDKVRSSCNTVLNANIEELRLLEGYTINGTGNSLDNTIIGNGQDNILDGVTGADVMTGGAGNDTYYVDNTGDRAVEFAGEGTDTVNASISHTLGANLDNLMLLDFSKAEKGIADGIDILVYGYPKAFELDYMQGNAVAGYRGTCALTAIANLGTQASQPLSEADVVQRAIDHKWAVTDAAVSDYQRGGSNYLGQQALLDSYGIRNGRVTGYDEQAIANLLKGGRGVIIGVNAGKLWGDSAYVDNGGVNHVVTVTGVACDATTGAINGFYIADSGRGMVSDMTRYLSLADFRADANVPNAYAIYTVEPIKLWEENIDGTGNALDNLITGNRGDNVLAGGKGRDTLIGGAGSDTYVFARGDGTDTIVESDGFAGNVDSLRFTDLNQDQLWFSQVGNNLQIDVIAPAATAWYSRSGARQQTSSVNSIDQITVKDWYLPDAQGGDRQLERIATADGLSLSNTDVDRLIQAMASFAVPAMAQTVWTTSPLAAASPQMAVVH</sequence>
<dbReference type="SUPFAM" id="SSF51120">
    <property type="entry name" value="beta-Roll"/>
    <property type="match status" value="7"/>
</dbReference>
<dbReference type="InterPro" id="IPR018511">
    <property type="entry name" value="Hemolysin-typ_Ca-bd_CS"/>
</dbReference>
<evidence type="ECO:0000256" key="1">
    <source>
        <dbReference type="ARBA" id="ARBA00004370"/>
    </source>
</evidence>
<protein>
    <submittedName>
        <fullName evidence="10">Ca2+-binding protein, RTX toxin-related</fullName>
    </submittedName>
</protein>
<evidence type="ECO:0000313" key="10">
    <source>
        <dbReference type="EMBL" id="SMP78545.1"/>
    </source>
</evidence>
<evidence type="ECO:0000313" key="11">
    <source>
        <dbReference type="Proteomes" id="UP001158049"/>
    </source>
</evidence>
<dbReference type="PANTHER" id="PTHR38340">
    <property type="entry name" value="S-LAYER PROTEIN"/>
    <property type="match status" value="1"/>
</dbReference>
<dbReference type="InterPro" id="IPR008258">
    <property type="entry name" value="Transglycosylase_SLT_dom_1"/>
</dbReference>
<evidence type="ECO:0000256" key="8">
    <source>
        <dbReference type="SAM" id="MobiDB-lite"/>
    </source>
</evidence>
<dbReference type="InterPro" id="IPR011049">
    <property type="entry name" value="Serralysin-like_metalloprot_C"/>
</dbReference>
<organism evidence="10 11">
    <name type="scientific">Noviherbaspirillum suwonense</name>
    <dbReference type="NCBI Taxonomy" id="1224511"/>
    <lineage>
        <taxon>Bacteria</taxon>
        <taxon>Pseudomonadati</taxon>
        <taxon>Pseudomonadota</taxon>
        <taxon>Betaproteobacteria</taxon>
        <taxon>Burkholderiales</taxon>
        <taxon>Oxalobacteraceae</taxon>
        <taxon>Noviherbaspirillum</taxon>
    </lineage>
</organism>
<keyword evidence="5" id="KW-0677">Repeat</keyword>
<dbReference type="PANTHER" id="PTHR38340:SF1">
    <property type="entry name" value="S-LAYER PROTEIN"/>
    <property type="match status" value="1"/>
</dbReference>
<reference evidence="10 11" key="1">
    <citation type="submission" date="2017-05" db="EMBL/GenBank/DDBJ databases">
        <authorList>
            <person name="Varghese N."/>
            <person name="Submissions S."/>
        </authorList>
    </citation>
    <scope>NUCLEOTIDE SEQUENCE [LARGE SCALE GENOMIC DNA]</scope>
    <source>
        <strain evidence="10 11">DSM 26001</strain>
    </source>
</reference>
<evidence type="ECO:0000256" key="7">
    <source>
        <dbReference type="ARBA" id="ARBA00023136"/>
    </source>
</evidence>
<dbReference type="Pfam" id="PF00353">
    <property type="entry name" value="HemolysinCabind"/>
    <property type="match status" value="9"/>
</dbReference>
<dbReference type="Gene3D" id="1.10.530.10">
    <property type="match status" value="1"/>
</dbReference>
<feature type="domain" description="Transglycosylase SLT" evidence="9">
    <location>
        <begin position="55"/>
        <end position="158"/>
    </location>
</feature>
<evidence type="ECO:0000256" key="6">
    <source>
        <dbReference type="ARBA" id="ARBA00023026"/>
    </source>
</evidence>
<dbReference type="InterPro" id="IPR023346">
    <property type="entry name" value="Lysozyme-like_dom_sf"/>
</dbReference>
<name>A0ABY1QR46_9BURK</name>
<dbReference type="PRINTS" id="PR00313">
    <property type="entry name" value="CABNDNGRPT"/>
</dbReference>
<dbReference type="Gene3D" id="2.150.10.10">
    <property type="entry name" value="Serralysin-like metalloprotease, C-terminal"/>
    <property type="match status" value="7"/>
</dbReference>
<comment type="subcellular location">
    <subcellularLocation>
        <location evidence="1">Membrane</location>
    </subcellularLocation>
    <subcellularLocation>
        <location evidence="2">Secreted</location>
    </subcellularLocation>
</comment>